<sequence length="95" mass="11141">MSVFSVKIDRNNIVIMNNSPKKVLLRLVMVDYEVTTLTYDQERVPKVIHDEVTINKELKENEKIEVKATIENIKKVSIIFKDLESEVTLREDHEI</sequence>
<protein>
    <submittedName>
        <fullName evidence="1">Uncharacterized protein</fullName>
    </submittedName>
</protein>
<name>A0A8D5U933_9CREN</name>
<keyword evidence="2" id="KW-1185">Reference proteome</keyword>
<dbReference type="RefSeq" id="WP_221287935.1">
    <property type="nucleotide sequence ID" value="NZ_AP024597.1"/>
</dbReference>
<evidence type="ECO:0000313" key="2">
    <source>
        <dbReference type="Proteomes" id="UP000825123"/>
    </source>
</evidence>
<dbReference type="EMBL" id="AP024597">
    <property type="protein sequence ID" value="BCU71197.1"/>
    <property type="molecule type" value="Genomic_DNA"/>
</dbReference>
<proteinExistence type="predicted"/>
<organism evidence="1 2">
    <name type="scientific">Stygiolobus caldivivus</name>
    <dbReference type="NCBI Taxonomy" id="2824673"/>
    <lineage>
        <taxon>Archaea</taxon>
        <taxon>Thermoproteota</taxon>
        <taxon>Thermoprotei</taxon>
        <taxon>Sulfolobales</taxon>
        <taxon>Sulfolobaceae</taxon>
        <taxon>Stygiolobus</taxon>
    </lineage>
</organism>
<evidence type="ECO:0000313" key="1">
    <source>
        <dbReference type="EMBL" id="BCU71197.1"/>
    </source>
</evidence>
<accession>A0A8D5U933</accession>
<dbReference type="Proteomes" id="UP000825123">
    <property type="component" value="Chromosome"/>
</dbReference>
<dbReference type="KEGG" id="csty:KN1_24940"/>
<dbReference type="GeneID" id="66164220"/>
<dbReference type="AlphaFoldDB" id="A0A8D5U933"/>
<reference evidence="1 2" key="1">
    <citation type="submission" date="2021-04" db="EMBL/GenBank/DDBJ databases">
        <title>Complete genome sequence of Stygiolobus sp. KN-1.</title>
        <authorList>
            <person name="Nakamura K."/>
            <person name="Sakai H."/>
            <person name="Kurosawa N."/>
        </authorList>
    </citation>
    <scope>NUCLEOTIDE SEQUENCE [LARGE SCALE GENOMIC DNA]</scope>
    <source>
        <strain evidence="1 2">KN-1</strain>
    </source>
</reference>
<gene>
    <name evidence="1" type="ORF">KN1_24940</name>
</gene>